<organism evidence="2">
    <name type="scientific">Serratia fonticola</name>
    <dbReference type="NCBI Taxonomy" id="47917"/>
    <lineage>
        <taxon>Bacteria</taxon>
        <taxon>Pseudomonadati</taxon>
        <taxon>Pseudomonadota</taxon>
        <taxon>Gammaproteobacteria</taxon>
        <taxon>Enterobacterales</taxon>
        <taxon>Yersiniaceae</taxon>
        <taxon>Serratia</taxon>
    </lineage>
</organism>
<gene>
    <name evidence="2" type="ORF">NCTC12965_06250</name>
</gene>
<dbReference type="EMBL" id="CABEEZ010000125">
    <property type="protein sequence ID" value="VTR51868.1"/>
    <property type="molecule type" value="Genomic_DNA"/>
</dbReference>
<reference evidence="2" key="1">
    <citation type="submission" date="2019-05" db="EMBL/GenBank/DDBJ databases">
        <authorList>
            <consortium name="Pathogen Informatics"/>
        </authorList>
    </citation>
    <scope>NUCLEOTIDE SEQUENCE [LARGE SCALE GENOMIC DNA]</scope>
    <source>
        <strain evidence="2">NCTC12965</strain>
    </source>
</reference>
<dbReference type="AlphaFoldDB" id="A0A4V6KU24"/>
<keyword evidence="1" id="KW-1133">Transmembrane helix</keyword>
<keyword evidence="1" id="KW-0472">Membrane</keyword>
<sequence length="45" mass="5243">MEIGAIYGRPIMIQTKTIEEITMKTVYAITYFVVFTYFKSAFGLR</sequence>
<feature type="transmembrane region" description="Helical" evidence="1">
    <location>
        <begin position="21"/>
        <end position="38"/>
    </location>
</feature>
<proteinExistence type="predicted"/>
<evidence type="ECO:0000256" key="1">
    <source>
        <dbReference type="SAM" id="Phobius"/>
    </source>
</evidence>
<accession>A0A4V6KU24</accession>
<evidence type="ECO:0000313" key="2">
    <source>
        <dbReference type="EMBL" id="VTR51868.1"/>
    </source>
</evidence>
<name>A0A4V6KU24_SERFO</name>
<keyword evidence="1" id="KW-0812">Transmembrane</keyword>
<protein>
    <submittedName>
        <fullName evidence="2">Uncharacterized protein</fullName>
    </submittedName>
</protein>